<protein>
    <submittedName>
        <fullName evidence="1">Cysteine-rich CWC</fullName>
    </submittedName>
</protein>
<dbReference type="InterPro" id="IPR032720">
    <property type="entry name" value="Cys_rich_CWC"/>
</dbReference>
<dbReference type="Pfam" id="PF14375">
    <property type="entry name" value="Cys_rich_CWC"/>
    <property type="match status" value="1"/>
</dbReference>
<dbReference type="Proteomes" id="UP000185841">
    <property type="component" value="Unassembled WGS sequence"/>
</dbReference>
<evidence type="ECO:0000313" key="2">
    <source>
        <dbReference type="Proteomes" id="UP000185841"/>
    </source>
</evidence>
<accession>A0A1N6QCH4</accession>
<sequence length="67" mass="7243">MNSARCPRCGQANRCAQADQDVPVQDCWCFHVPIAPQVLESLPAEARDQACLCPRCASAQGEDAKPD</sequence>
<name>A0A1N6QCH4_AQUAC</name>
<organism evidence="1 2">
    <name type="scientific">Aquipseudomonas alcaligenes</name>
    <name type="common">Pseudomonas alcaligenes</name>
    <dbReference type="NCBI Taxonomy" id="43263"/>
    <lineage>
        <taxon>Bacteria</taxon>
        <taxon>Pseudomonadati</taxon>
        <taxon>Pseudomonadota</taxon>
        <taxon>Gammaproteobacteria</taxon>
        <taxon>Pseudomonadales</taxon>
        <taxon>Pseudomonadaceae</taxon>
        <taxon>Aquipseudomonas</taxon>
    </lineage>
</organism>
<reference evidence="1 2" key="1">
    <citation type="submission" date="2017-01" db="EMBL/GenBank/DDBJ databases">
        <authorList>
            <person name="Mah S.A."/>
            <person name="Swanson W.J."/>
            <person name="Moy G.W."/>
            <person name="Vacquier V.D."/>
        </authorList>
    </citation>
    <scope>NUCLEOTIDE SEQUENCE [LARGE SCALE GENOMIC DNA]</scope>
    <source>
        <strain evidence="1 2">RU36E</strain>
    </source>
</reference>
<evidence type="ECO:0000313" key="1">
    <source>
        <dbReference type="EMBL" id="SIQ14284.1"/>
    </source>
</evidence>
<dbReference type="EMBL" id="FTMP01000002">
    <property type="protein sequence ID" value="SIQ14284.1"/>
    <property type="molecule type" value="Genomic_DNA"/>
</dbReference>
<dbReference type="RefSeq" id="WP_076425231.1">
    <property type="nucleotide sequence ID" value="NZ_FTMP01000002.1"/>
</dbReference>
<dbReference type="AlphaFoldDB" id="A0A1N6QCH4"/>
<gene>
    <name evidence="1" type="ORF">SAMN05878282_102373</name>
</gene>
<proteinExistence type="predicted"/>